<keyword evidence="9" id="KW-1185">Reference proteome</keyword>
<evidence type="ECO:0000313" key="8">
    <source>
        <dbReference type="EMBL" id="MBB6625838.1"/>
    </source>
</evidence>
<dbReference type="EC" id="5.2.1.8" evidence="5"/>
<dbReference type="GO" id="GO:0003755">
    <property type="term" value="F:peptidyl-prolyl cis-trans isomerase activity"/>
    <property type="evidence" value="ECO:0007669"/>
    <property type="project" value="UniProtKB-UniRule"/>
</dbReference>
<dbReference type="Proteomes" id="UP000523955">
    <property type="component" value="Unassembled WGS sequence"/>
</dbReference>
<keyword evidence="2 4" id="KW-0697">Rotamase</keyword>
<dbReference type="EMBL" id="JACKXE010000001">
    <property type="protein sequence ID" value="MBB6625838.1"/>
    <property type="molecule type" value="Genomic_DNA"/>
</dbReference>
<dbReference type="AlphaFoldDB" id="A0A7X0REZ6"/>
<feature type="chain" id="PRO_5039655309" description="Peptidyl-prolyl cis-trans isomerase" evidence="6">
    <location>
        <begin position="27"/>
        <end position="313"/>
    </location>
</feature>
<sequence length="313" mass="33001">MSRRLRRLPFLLLPLVFCAATLTACGDSGDDSAAAGSAEGLKAVSITGDVGSEPKVTWKSEMSSKDIVSTALTTGDGDALKDGDKVEANIWIGNGFTKEKSFSSYDQGQPETITLNDQLSPVFADAMKDATIGSRIAVTAPADKAFGETGNPQLNIGNKDSVLVIIDIMSLYEEPKPKDVPESKLPGIIEKKGEPTGLDFKGLPEPKADGDLLRAVVKQGTGKTVTADMTVTANYLGQVYGAKKPFDESYSKKPVPFSLAQVVQGWTAGLTGVKVGSRVLLQIPPGLGYGAQEQANIPANSTLYFVVDIISAK</sequence>
<evidence type="ECO:0000256" key="3">
    <source>
        <dbReference type="ARBA" id="ARBA00023235"/>
    </source>
</evidence>
<keyword evidence="3 4" id="KW-0413">Isomerase</keyword>
<accession>A0A7X0REZ6</accession>
<protein>
    <recommendedName>
        <fullName evidence="5">Peptidyl-prolyl cis-trans isomerase</fullName>
        <ecNumber evidence="5">5.2.1.8</ecNumber>
    </recommendedName>
</protein>
<dbReference type="SUPFAM" id="SSF54534">
    <property type="entry name" value="FKBP-like"/>
    <property type="match status" value="2"/>
</dbReference>
<evidence type="ECO:0000256" key="6">
    <source>
        <dbReference type="SAM" id="SignalP"/>
    </source>
</evidence>
<dbReference type="PROSITE" id="PS50059">
    <property type="entry name" value="FKBP_PPIASE"/>
    <property type="match status" value="1"/>
</dbReference>
<organism evidence="8 9">
    <name type="scientific">Nocardioides luti</name>
    <dbReference type="NCBI Taxonomy" id="2761101"/>
    <lineage>
        <taxon>Bacteria</taxon>
        <taxon>Bacillati</taxon>
        <taxon>Actinomycetota</taxon>
        <taxon>Actinomycetes</taxon>
        <taxon>Propionibacteriales</taxon>
        <taxon>Nocardioidaceae</taxon>
        <taxon>Nocardioides</taxon>
    </lineage>
</organism>
<evidence type="ECO:0000256" key="2">
    <source>
        <dbReference type="ARBA" id="ARBA00023110"/>
    </source>
</evidence>
<evidence type="ECO:0000256" key="4">
    <source>
        <dbReference type="PROSITE-ProRule" id="PRU00277"/>
    </source>
</evidence>
<dbReference type="InterPro" id="IPR046357">
    <property type="entry name" value="PPIase_dom_sf"/>
</dbReference>
<dbReference type="Gene3D" id="3.10.50.40">
    <property type="match status" value="2"/>
</dbReference>
<comment type="catalytic activity">
    <reaction evidence="1 4 5">
        <text>[protein]-peptidylproline (omega=180) = [protein]-peptidylproline (omega=0)</text>
        <dbReference type="Rhea" id="RHEA:16237"/>
        <dbReference type="Rhea" id="RHEA-COMP:10747"/>
        <dbReference type="Rhea" id="RHEA-COMP:10748"/>
        <dbReference type="ChEBI" id="CHEBI:83833"/>
        <dbReference type="ChEBI" id="CHEBI:83834"/>
        <dbReference type="EC" id="5.2.1.8"/>
    </reaction>
</comment>
<gene>
    <name evidence="8" type="ORF">H5V45_00760</name>
</gene>
<evidence type="ECO:0000256" key="1">
    <source>
        <dbReference type="ARBA" id="ARBA00000971"/>
    </source>
</evidence>
<evidence type="ECO:0000256" key="5">
    <source>
        <dbReference type="RuleBase" id="RU003915"/>
    </source>
</evidence>
<feature type="domain" description="PPIase FKBP-type" evidence="7">
    <location>
        <begin position="228"/>
        <end position="313"/>
    </location>
</feature>
<dbReference type="Pfam" id="PF00254">
    <property type="entry name" value="FKBP_C"/>
    <property type="match status" value="2"/>
</dbReference>
<dbReference type="PANTHER" id="PTHR10516:SF428">
    <property type="entry name" value="PEPTIDYLPROLYL ISOMERASE"/>
    <property type="match status" value="1"/>
</dbReference>
<reference evidence="8 9" key="1">
    <citation type="submission" date="2020-08" db="EMBL/GenBank/DDBJ databases">
        <authorList>
            <person name="Seo M.-J."/>
        </authorList>
    </citation>
    <scope>NUCLEOTIDE SEQUENCE [LARGE SCALE GENOMIC DNA]</scope>
    <source>
        <strain evidence="8 9">KIGAM211</strain>
    </source>
</reference>
<comment type="caution">
    <text evidence="8">The sequence shown here is derived from an EMBL/GenBank/DDBJ whole genome shotgun (WGS) entry which is preliminary data.</text>
</comment>
<proteinExistence type="inferred from homology"/>
<keyword evidence="6" id="KW-0732">Signal</keyword>
<dbReference type="RefSeq" id="WP_185251171.1">
    <property type="nucleotide sequence ID" value="NZ_JACKXE010000001.1"/>
</dbReference>
<evidence type="ECO:0000313" key="9">
    <source>
        <dbReference type="Proteomes" id="UP000523955"/>
    </source>
</evidence>
<name>A0A7X0REZ6_9ACTN</name>
<dbReference type="PANTHER" id="PTHR10516">
    <property type="entry name" value="PEPTIDYL-PROLYL CIS-TRANS ISOMERASE"/>
    <property type="match status" value="1"/>
</dbReference>
<dbReference type="PROSITE" id="PS51257">
    <property type="entry name" value="PROKAR_LIPOPROTEIN"/>
    <property type="match status" value="1"/>
</dbReference>
<evidence type="ECO:0000259" key="7">
    <source>
        <dbReference type="PROSITE" id="PS50059"/>
    </source>
</evidence>
<feature type="signal peptide" evidence="6">
    <location>
        <begin position="1"/>
        <end position="26"/>
    </location>
</feature>
<dbReference type="InterPro" id="IPR050689">
    <property type="entry name" value="FKBP-type_PPIase"/>
</dbReference>
<dbReference type="GO" id="GO:0005737">
    <property type="term" value="C:cytoplasm"/>
    <property type="evidence" value="ECO:0007669"/>
    <property type="project" value="TreeGrafter"/>
</dbReference>
<comment type="similarity">
    <text evidence="5">Belongs to the FKBP-type PPIase family.</text>
</comment>
<dbReference type="InterPro" id="IPR001179">
    <property type="entry name" value="PPIase_FKBP_dom"/>
</dbReference>